<dbReference type="Proteomes" id="UP000054481">
    <property type="component" value="Unassembled WGS sequence"/>
</dbReference>
<name>A0A0F7ZYS0_9HYPO</name>
<feature type="region of interest" description="Disordered" evidence="1">
    <location>
        <begin position="44"/>
        <end position="76"/>
    </location>
</feature>
<reference evidence="2 3" key="1">
    <citation type="journal article" date="2014" name="Genome Biol. Evol.">
        <title>Comparative genomics and transcriptomics analyses reveal divergent lifestyle features of nematode endoparasitic fungus Hirsutella minnesotensis.</title>
        <authorList>
            <person name="Lai Y."/>
            <person name="Liu K."/>
            <person name="Zhang X."/>
            <person name="Zhang X."/>
            <person name="Li K."/>
            <person name="Wang N."/>
            <person name="Shu C."/>
            <person name="Wu Y."/>
            <person name="Wang C."/>
            <person name="Bushley K.E."/>
            <person name="Xiang M."/>
            <person name="Liu X."/>
        </authorList>
    </citation>
    <scope>NUCLEOTIDE SEQUENCE [LARGE SCALE GENOMIC DNA]</scope>
    <source>
        <strain evidence="2 3">3608</strain>
    </source>
</reference>
<dbReference type="EMBL" id="KQ030540">
    <property type="protein sequence ID" value="KJZ72957.1"/>
    <property type="molecule type" value="Genomic_DNA"/>
</dbReference>
<evidence type="ECO:0000256" key="1">
    <source>
        <dbReference type="SAM" id="MobiDB-lite"/>
    </source>
</evidence>
<proteinExistence type="predicted"/>
<feature type="region of interest" description="Disordered" evidence="1">
    <location>
        <begin position="89"/>
        <end position="109"/>
    </location>
</feature>
<dbReference type="AlphaFoldDB" id="A0A0F7ZYS0"/>
<gene>
    <name evidence="2" type="ORF">HIM_07720</name>
</gene>
<keyword evidence="3" id="KW-1185">Reference proteome</keyword>
<sequence length="109" mass="11893">MDPDAARIHVQPRPPVFELQRGAMLFGSARLCLTCAVDDVPELANPASDDHGGDKHPKKDVWHGEGRWRGAPSPRNVVLAGTDLEPFKAMDNSLGVERLPRAPPLPAER</sequence>
<protein>
    <submittedName>
        <fullName evidence="2">Uncharacterized protein</fullName>
    </submittedName>
</protein>
<feature type="compositionally biased region" description="Basic and acidic residues" evidence="1">
    <location>
        <begin position="48"/>
        <end position="68"/>
    </location>
</feature>
<organism evidence="2 3">
    <name type="scientific">Hirsutella minnesotensis 3608</name>
    <dbReference type="NCBI Taxonomy" id="1043627"/>
    <lineage>
        <taxon>Eukaryota</taxon>
        <taxon>Fungi</taxon>
        <taxon>Dikarya</taxon>
        <taxon>Ascomycota</taxon>
        <taxon>Pezizomycotina</taxon>
        <taxon>Sordariomycetes</taxon>
        <taxon>Hypocreomycetidae</taxon>
        <taxon>Hypocreales</taxon>
        <taxon>Ophiocordycipitaceae</taxon>
        <taxon>Hirsutella</taxon>
    </lineage>
</organism>
<evidence type="ECO:0000313" key="2">
    <source>
        <dbReference type="EMBL" id="KJZ72957.1"/>
    </source>
</evidence>
<evidence type="ECO:0000313" key="3">
    <source>
        <dbReference type="Proteomes" id="UP000054481"/>
    </source>
</evidence>
<accession>A0A0F7ZYS0</accession>